<feature type="transmembrane region" description="Helical" evidence="7">
    <location>
        <begin position="39"/>
        <end position="59"/>
    </location>
</feature>
<feature type="compositionally biased region" description="Basic residues" evidence="6">
    <location>
        <begin position="316"/>
        <end position="330"/>
    </location>
</feature>
<feature type="domain" description="EamA" evidence="8">
    <location>
        <begin position="10"/>
        <end position="142"/>
    </location>
</feature>
<dbReference type="PANTHER" id="PTHR22911:SF6">
    <property type="entry name" value="SOLUTE CARRIER FAMILY 35 MEMBER G1"/>
    <property type="match status" value="1"/>
</dbReference>
<keyword evidence="3 7" id="KW-0812">Transmembrane</keyword>
<dbReference type="InterPro" id="IPR000620">
    <property type="entry name" value="EamA_dom"/>
</dbReference>
<dbReference type="GO" id="GO:0016020">
    <property type="term" value="C:membrane"/>
    <property type="evidence" value="ECO:0007669"/>
    <property type="project" value="UniProtKB-SubCell"/>
</dbReference>
<feature type="domain" description="EamA" evidence="8">
    <location>
        <begin position="151"/>
        <end position="280"/>
    </location>
</feature>
<dbReference type="Pfam" id="PF00892">
    <property type="entry name" value="EamA"/>
    <property type="match status" value="2"/>
</dbReference>
<dbReference type="InterPro" id="IPR037185">
    <property type="entry name" value="EmrE-like"/>
</dbReference>
<evidence type="ECO:0000313" key="9">
    <source>
        <dbReference type="EMBL" id="GHC47556.1"/>
    </source>
</evidence>
<accession>A0A918TJC1</accession>
<reference evidence="9" key="1">
    <citation type="journal article" date="2014" name="Int. J. Syst. Evol. Microbiol.">
        <title>Complete genome sequence of Corynebacterium casei LMG S-19264T (=DSM 44701T), isolated from a smear-ripened cheese.</title>
        <authorList>
            <consortium name="US DOE Joint Genome Institute (JGI-PGF)"/>
            <person name="Walter F."/>
            <person name="Albersmeier A."/>
            <person name="Kalinowski J."/>
            <person name="Ruckert C."/>
        </authorList>
    </citation>
    <scope>NUCLEOTIDE SEQUENCE</scope>
    <source>
        <strain evidence="9">KCTC 23310</strain>
    </source>
</reference>
<dbReference type="AlphaFoldDB" id="A0A918TJC1"/>
<feature type="transmembrane region" description="Helical" evidence="7">
    <location>
        <begin position="128"/>
        <end position="145"/>
    </location>
</feature>
<keyword evidence="10" id="KW-1185">Reference proteome</keyword>
<keyword evidence="5 7" id="KW-0472">Membrane</keyword>
<evidence type="ECO:0000256" key="6">
    <source>
        <dbReference type="SAM" id="MobiDB-lite"/>
    </source>
</evidence>
<dbReference type="EMBL" id="BMYJ01000002">
    <property type="protein sequence ID" value="GHC47556.1"/>
    <property type="molecule type" value="Genomic_DNA"/>
</dbReference>
<evidence type="ECO:0000256" key="5">
    <source>
        <dbReference type="ARBA" id="ARBA00023136"/>
    </source>
</evidence>
<feature type="region of interest" description="Disordered" evidence="6">
    <location>
        <begin position="316"/>
        <end position="342"/>
    </location>
</feature>
<feature type="transmembrane region" description="Helical" evidence="7">
    <location>
        <begin position="235"/>
        <end position="258"/>
    </location>
</feature>
<proteinExistence type="inferred from homology"/>
<feature type="transmembrane region" description="Helical" evidence="7">
    <location>
        <begin position="98"/>
        <end position="116"/>
    </location>
</feature>
<feature type="transmembrane region" description="Helical" evidence="7">
    <location>
        <begin position="264"/>
        <end position="282"/>
    </location>
</feature>
<comment type="caution">
    <text evidence="9">The sequence shown here is derived from an EMBL/GenBank/DDBJ whole genome shotgun (WGS) entry which is preliminary data.</text>
</comment>
<feature type="transmembrane region" description="Helical" evidence="7">
    <location>
        <begin position="151"/>
        <end position="170"/>
    </location>
</feature>
<feature type="transmembrane region" description="Helical" evidence="7">
    <location>
        <begin position="182"/>
        <end position="204"/>
    </location>
</feature>
<keyword evidence="4 7" id="KW-1133">Transmembrane helix</keyword>
<comment type="subcellular location">
    <subcellularLocation>
        <location evidence="1">Membrane</location>
        <topology evidence="1">Multi-pass membrane protein</topology>
    </subcellularLocation>
</comment>
<protein>
    <submittedName>
        <fullName evidence="9">Membrane protein</fullName>
    </submittedName>
</protein>
<name>A0A918TJC1_9RHOB</name>
<dbReference type="SUPFAM" id="SSF103481">
    <property type="entry name" value="Multidrug resistance efflux transporter EmrE"/>
    <property type="match status" value="2"/>
</dbReference>
<feature type="transmembrane region" description="Helical" evidence="7">
    <location>
        <begin position="71"/>
        <end position="92"/>
    </location>
</feature>
<evidence type="ECO:0000256" key="2">
    <source>
        <dbReference type="ARBA" id="ARBA00009853"/>
    </source>
</evidence>
<comment type="similarity">
    <text evidence="2">Belongs to the drug/metabolite transporter (DMT) superfamily. 10 TMS drug/metabolite exporter (DME) (TC 2.A.7.3) family.</text>
</comment>
<evidence type="ECO:0000256" key="4">
    <source>
        <dbReference type="ARBA" id="ARBA00022989"/>
    </source>
</evidence>
<sequence length="342" mass="36707">MIMTKSHHLRGALFSLAAFGIYATHDVIVKFLGGHYSSFQVIFFSCLMSFPLVTFLLMGDKTDGNLIPKHPWWTAVRSISAVVNGGAGFYAFSQLPLAQCYAIFFAMPLLITLLAIPILGEKVGLRRGIAVGVGLIGVIIVLRPGSADLALGHAAALLAALSGSLTSVLVRKIGQDERSVVLMLYPMVLTFLVMGLTLPFVYVPMEARDLGLTAVLAMFGMCGGLLIIRAYRAAPAIIVAPMQYSQIVWAAIYGYLFFNETVDSYTLVGTAVIIASGMYIVLREGTPSVSENTPVLQSRTRMESGTFPRISLLLGRSKKQGKAGGKRPQKRGSPLAKGEGSV</sequence>
<evidence type="ECO:0000256" key="7">
    <source>
        <dbReference type="SAM" id="Phobius"/>
    </source>
</evidence>
<organism evidence="9 10">
    <name type="scientific">Neogemmobacter tilapiae</name>
    <dbReference type="NCBI Taxonomy" id="875041"/>
    <lineage>
        <taxon>Bacteria</taxon>
        <taxon>Pseudomonadati</taxon>
        <taxon>Pseudomonadota</taxon>
        <taxon>Alphaproteobacteria</taxon>
        <taxon>Rhodobacterales</taxon>
        <taxon>Paracoccaceae</taxon>
        <taxon>Neogemmobacter</taxon>
    </lineage>
</organism>
<evidence type="ECO:0000259" key="8">
    <source>
        <dbReference type="Pfam" id="PF00892"/>
    </source>
</evidence>
<evidence type="ECO:0000313" key="10">
    <source>
        <dbReference type="Proteomes" id="UP000638981"/>
    </source>
</evidence>
<evidence type="ECO:0000256" key="1">
    <source>
        <dbReference type="ARBA" id="ARBA00004141"/>
    </source>
</evidence>
<dbReference type="Proteomes" id="UP000638981">
    <property type="component" value="Unassembled WGS sequence"/>
</dbReference>
<evidence type="ECO:0000256" key="3">
    <source>
        <dbReference type="ARBA" id="ARBA00022692"/>
    </source>
</evidence>
<gene>
    <name evidence="9" type="ORF">GCM10007315_06710</name>
</gene>
<feature type="transmembrane region" description="Helical" evidence="7">
    <location>
        <begin position="210"/>
        <end position="228"/>
    </location>
</feature>
<dbReference type="Gene3D" id="1.10.3730.20">
    <property type="match status" value="1"/>
</dbReference>
<reference evidence="9" key="2">
    <citation type="submission" date="2020-09" db="EMBL/GenBank/DDBJ databases">
        <authorList>
            <person name="Sun Q."/>
            <person name="Kim S."/>
        </authorList>
    </citation>
    <scope>NUCLEOTIDE SEQUENCE</scope>
    <source>
        <strain evidence="9">KCTC 23310</strain>
    </source>
</reference>
<dbReference type="PANTHER" id="PTHR22911">
    <property type="entry name" value="ACYL-MALONYL CONDENSING ENZYME-RELATED"/>
    <property type="match status" value="1"/>
</dbReference>